<evidence type="ECO:0000256" key="1">
    <source>
        <dbReference type="SAM" id="MobiDB-lite"/>
    </source>
</evidence>
<dbReference type="PROSITE" id="PS01186">
    <property type="entry name" value="EGF_2"/>
    <property type="match status" value="1"/>
</dbReference>
<dbReference type="InterPro" id="IPR001283">
    <property type="entry name" value="CRISP-related"/>
</dbReference>
<gene>
    <name evidence="5" type="ORF">EGW08_004382</name>
</gene>
<feature type="signal peptide" evidence="2">
    <location>
        <begin position="1"/>
        <end position="17"/>
    </location>
</feature>
<dbReference type="InterPro" id="IPR002413">
    <property type="entry name" value="V5_allergen-like"/>
</dbReference>
<keyword evidence="2" id="KW-0732">Signal</keyword>
<keyword evidence="6" id="KW-1185">Reference proteome</keyword>
<dbReference type="Gene3D" id="3.40.33.10">
    <property type="entry name" value="CAP"/>
    <property type="match status" value="1"/>
</dbReference>
<dbReference type="CDD" id="cd05380">
    <property type="entry name" value="CAP_euk"/>
    <property type="match status" value="1"/>
</dbReference>
<dbReference type="InterPro" id="IPR014044">
    <property type="entry name" value="CAP_dom"/>
</dbReference>
<feature type="chain" id="PRO_5018671830" description="EGF-like domain-containing protein" evidence="2">
    <location>
        <begin position="18"/>
        <end position="545"/>
    </location>
</feature>
<dbReference type="Proteomes" id="UP000271974">
    <property type="component" value="Unassembled WGS sequence"/>
</dbReference>
<protein>
    <recommendedName>
        <fullName evidence="3 4">EGF-like domain-containing protein</fullName>
    </recommendedName>
</protein>
<dbReference type="AlphaFoldDB" id="A0A3S1BSN6"/>
<dbReference type="SMART" id="SM00198">
    <property type="entry name" value="SCP"/>
    <property type="match status" value="1"/>
</dbReference>
<feature type="domain" description="EGF-like" evidence="3 4">
    <location>
        <begin position="414"/>
        <end position="425"/>
    </location>
</feature>
<dbReference type="SMART" id="SM00181">
    <property type="entry name" value="EGF"/>
    <property type="match status" value="3"/>
</dbReference>
<sequence length="545" mass="59729">MAHAVGCIFSVFILTAAWTNGNTANAETTTSKDVMTTTTAVPTTTKLPDTCRPEFAAEKDHTMCLPDSPKLISYGVSDAEKQIIVDYHNKVRREVSTNGTDITAVVWDDNVAEVAEKLSRQCRVYHDENRNVPSYGIYIGQNVAAGYSDWVGAMGGWFGESTLYKYGEDPEKYIGPNGWAAVGHYTQMIARGVRRIGCGYAYCKSPGWTRIYTCNYAKGQGGVRWPYTEGDKCAACPDHCNNGLCDCDGLLCLNGGNLDLKTCTCKCQSIYTGTNCSELVCPESDVWYCDNKDSCEKYWNIPFECPYMCGKCKFNGTTTTTTSTTPPPPFTSYHNCTFKGHRAKPEECKGYGDKGSDSNYCESRKTTGGWDCDDCLKYSNIKTDYCPVMCGYCDPPCGMICQNGGTLDPDNCKCHCRSGYGGNLCQDDQTKTTPKAPTTPPTTPSPDNSSICPFNGQKQTPELCKGYGDRGSDSNHCKSRQITGGWDCDDCRNYYNIKTDYCPVMCGYCDPPCGMICQNKGNLDPDTCKCTCTAGFTGHLCETAV</sequence>
<reference evidence="5 6" key="1">
    <citation type="submission" date="2019-01" db="EMBL/GenBank/DDBJ databases">
        <title>A draft genome assembly of the solar-powered sea slug Elysia chlorotica.</title>
        <authorList>
            <person name="Cai H."/>
            <person name="Li Q."/>
            <person name="Fang X."/>
            <person name="Li J."/>
            <person name="Curtis N.E."/>
            <person name="Altenburger A."/>
            <person name="Shibata T."/>
            <person name="Feng M."/>
            <person name="Maeda T."/>
            <person name="Schwartz J.A."/>
            <person name="Shigenobu S."/>
            <person name="Lundholm N."/>
            <person name="Nishiyama T."/>
            <person name="Yang H."/>
            <person name="Hasebe M."/>
            <person name="Li S."/>
            <person name="Pierce S.K."/>
            <person name="Wang J."/>
        </authorList>
    </citation>
    <scope>NUCLEOTIDE SEQUENCE [LARGE SCALE GENOMIC DNA]</scope>
    <source>
        <strain evidence="5">EC2010</strain>
        <tissue evidence="5">Whole organism of an adult</tissue>
    </source>
</reference>
<evidence type="ECO:0000313" key="6">
    <source>
        <dbReference type="Proteomes" id="UP000271974"/>
    </source>
</evidence>
<evidence type="ECO:0000259" key="4">
    <source>
        <dbReference type="PROSITE" id="PS01186"/>
    </source>
</evidence>
<dbReference type="PRINTS" id="PR00838">
    <property type="entry name" value="V5ALLERGEN"/>
</dbReference>
<accession>A0A3S1BSN6</accession>
<dbReference type="OrthoDB" id="6040356at2759"/>
<dbReference type="InterPro" id="IPR035940">
    <property type="entry name" value="CAP_sf"/>
</dbReference>
<evidence type="ECO:0000313" key="5">
    <source>
        <dbReference type="EMBL" id="RUS87849.1"/>
    </source>
</evidence>
<evidence type="ECO:0000256" key="2">
    <source>
        <dbReference type="SAM" id="SignalP"/>
    </source>
</evidence>
<feature type="region of interest" description="Disordered" evidence="1">
    <location>
        <begin position="431"/>
        <end position="451"/>
    </location>
</feature>
<dbReference type="InterPro" id="IPR000742">
    <property type="entry name" value="EGF"/>
</dbReference>
<comment type="caution">
    <text evidence="5">The sequence shown here is derived from an EMBL/GenBank/DDBJ whole genome shotgun (WGS) entry which is preliminary data.</text>
</comment>
<dbReference type="PROSITE" id="PS00022">
    <property type="entry name" value="EGF_1"/>
    <property type="match status" value="1"/>
</dbReference>
<dbReference type="PANTHER" id="PTHR10334">
    <property type="entry name" value="CYSTEINE-RICH SECRETORY PROTEIN-RELATED"/>
    <property type="match status" value="1"/>
</dbReference>
<name>A0A3S1BSN6_ELYCH</name>
<proteinExistence type="predicted"/>
<evidence type="ECO:0000259" key="3">
    <source>
        <dbReference type="PROSITE" id="PS00022"/>
    </source>
</evidence>
<dbReference type="Pfam" id="PF00188">
    <property type="entry name" value="CAP"/>
    <property type="match status" value="1"/>
</dbReference>
<dbReference type="EMBL" id="RQTK01000099">
    <property type="protein sequence ID" value="RUS87849.1"/>
    <property type="molecule type" value="Genomic_DNA"/>
</dbReference>
<dbReference type="SUPFAM" id="SSF55797">
    <property type="entry name" value="PR-1-like"/>
    <property type="match status" value="1"/>
</dbReference>
<organism evidence="5 6">
    <name type="scientific">Elysia chlorotica</name>
    <name type="common">Eastern emerald elysia</name>
    <name type="synonym">Sea slug</name>
    <dbReference type="NCBI Taxonomy" id="188477"/>
    <lineage>
        <taxon>Eukaryota</taxon>
        <taxon>Metazoa</taxon>
        <taxon>Spiralia</taxon>
        <taxon>Lophotrochozoa</taxon>
        <taxon>Mollusca</taxon>
        <taxon>Gastropoda</taxon>
        <taxon>Heterobranchia</taxon>
        <taxon>Euthyneura</taxon>
        <taxon>Panpulmonata</taxon>
        <taxon>Sacoglossa</taxon>
        <taxon>Placobranchoidea</taxon>
        <taxon>Plakobranchidae</taxon>
        <taxon>Elysia</taxon>
    </lineage>
</organism>